<keyword evidence="1" id="KW-0812">Transmembrane</keyword>
<name>M7XF74_9BACT</name>
<dbReference type="EMBL" id="AMZY02000009">
    <property type="protein sequence ID" value="EMS33519.1"/>
    <property type="molecule type" value="Genomic_DNA"/>
</dbReference>
<feature type="transmembrane region" description="Helical" evidence="1">
    <location>
        <begin position="59"/>
        <end position="78"/>
    </location>
</feature>
<keyword evidence="1" id="KW-0472">Membrane</keyword>
<keyword evidence="3" id="KW-1185">Reference proteome</keyword>
<feature type="transmembrane region" description="Helical" evidence="1">
    <location>
        <begin position="85"/>
        <end position="107"/>
    </location>
</feature>
<proteinExistence type="predicted"/>
<accession>M7XF74</accession>
<protein>
    <submittedName>
        <fullName evidence="2">Uncharacterized protein</fullName>
    </submittedName>
</protein>
<feature type="transmembrane region" description="Helical" evidence="1">
    <location>
        <begin position="113"/>
        <end position="129"/>
    </location>
</feature>
<sequence>MIVVKWKRKFEVNPKLPNLLLIIFSLFGYLEWGQGQHSFLFQAEAELFSKLVSNPADVIHPLTVLPFLGQVLLLVTLFQKTPSKILTYLGIAGLGLLFGMMVLAGIFGGNMKIILSTLPFLGTAAWVVRRNWKSRIHHQEGE</sequence>
<comment type="caution">
    <text evidence="2">The sequence shown here is derived from an EMBL/GenBank/DDBJ whole genome shotgun (WGS) entry which is preliminary data.</text>
</comment>
<evidence type="ECO:0000313" key="3">
    <source>
        <dbReference type="Proteomes" id="UP000010953"/>
    </source>
</evidence>
<dbReference type="Proteomes" id="UP000010953">
    <property type="component" value="Unassembled WGS sequence"/>
</dbReference>
<organism evidence="2 3">
    <name type="scientific">Mariniradius saccharolyticus AK6</name>
    <dbReference type="NCBI Taxonomy" id="1239962"/>
    <lineage>
        <taxon>Bacteria</taxon>
        <taxon>Pseudomonadati</taxon>
        <taxon>Bacteroidota</taxon>
        <taxon>Cytophagia</taxon>
        <taxon>Cytophagales</taxon>
        <taxon>Cyclobacteriaceae</taxon>
        <taxon>Mariniradius</taxon>
    </lineage>
</organism>
<dbReference type="AlphaFoldDB" id="M7XF74"/>
<dbReference type="eggNOG" id="ENOG50335HG">
    <property type="taxonomic scope" value="Bacteria"/>
</dbReference>
<evidence type="ECO:0000256" key="1">
    <source>
        <dbReference type="SAM" id="Phobius"/>
    </source>
</evidence>
<gene>
    <name evidence="2" type="ORF">C943_04397</name>
</gene>
<reference evidence="2" key="1">
    <citation type="submission" date="2013-01" db="EMBL/GenBank/DDBJ databases">
        <title>Genome assembly of Mariniradius saccharolyticus AK6.</title>
        <authorList>
            <person name="Vaidya B."/>
            <person name="Khatri I."/>
            <person name="Tanuku N.R.S."/>
            <person name="Subramanian S."/>
            <person name="Pinnaka A."/>
        </authorList>
    </citation>
    <scope>NUCLEOTIDE SEQUENCE [LARGE SCALE GENOMIC DNA]</scope>
    <source>
        <strain evidence="2">AK6</strain>
    </source>
</reference>
<dbReference type="InParanoid" id="M7XF74"/>
<evidence type="ECO:0000313" key="2">
    <source>
        <dbReference type="EMBL" id="EMS33519.1"/>
    </source>
</evidence>
<dbReference type="STRING" id="1239962.C943_04397"/>
<keyword evidence="1" id="KW-1133">Transmembrane helix</keyword>